<evidence type="ECO:0000256" key="3">
    <source>
        <dbReference type="ARBA" id="ARBA00022535"/>
    </source>
</evidence>
<name>A0A7S2P163_9DINO</name>
<dbReference type="Gene3D" id="1.10.510.10">
    <property type="entry name" value="Transferase(Phosphotransferase) domain 1"/>
    <property type="match status" value="1"/>
</dbReference>
<dbReference type="GO" id="GO:0005524">
    <property type="term" value="F:ATP binding"/>
    <property type="evidence" value="ECO:0007669"/>
    <property type="project" value="UniProtKB-UniRule"/>
</dbReference>
<evidence type="ECO:0000256" key="5">
    <source>
        <dbReference type="ARBA" id="ARBA00022679"/>
    </source>
</evidence>
<dbReference type="PROSITE" id="PS00888">
    <property type="entry name" value="CNMP_BINDING_1"/>
    <property type="match status" value="1"/>
</dbReference>
<dbReference type="SUPFAM" id="SSF51206">
    <property type="entry name" value="cAMP-binding domain-like"/>
    <property type="match status" value="3"/>
</dbReference>
<evidence type="ECO:0000256" key="1">
    <source>
        <dbReference type="ARBA" id="ARBA00006352"/>
    </source>
</evidence>
<evidence type="ECO:0000256" key="6">
    <source>
        <dbReference type="ARBA" id="ARBA00022741"/>
    </source>
</evidence>
<dbReference type="SMART" id="SM00220">
    <property type="entry name" value="S_TKc"/>
    <property type="match status" value="1"/>
</dbReference>
<dbReference type="InterPro" id="IPR018490">
    <property type="entry name" value="cNMP-bd_dom_sf"/>
</dbReference>
<feature type="region of interest" description="Disordered" evidence="15">
    <location>
        <begin position="1"/>
        <end position="42"/>
    </location>
</feature>
<dbReference type="EMBL" id="HBGW01044720">
    <property type="protein sequence ID" value="CAD9571112.1"/>
    <property type="molecule type" value="Transcribed_RNA"/>
</dbReference>
<dbReference type="GO" id="GO:0007010">
    <property type="term" value="P:cytoskeleton organization"/>
    <property type="evidence" value="ECO:0007669"/>
    <property type="project" value="UniProtKB-ARBA"/>
</dbReference>
<dbReference type="InterPro" id="IPR000961">
    <property type="entry name" value="AGC-kinase_C"/>
</dbReference>
<evidence type="ECO:0000259" key="17">
    <source>
        <dbReference type="PROSITE" id="PS50042"/>
    </source>
</evidence>
<comment type="catalytic activity">
    <reaction evidence="12">
        <text>L-threonyl-[protein] + ATP = O-phospho-L-threonyl-[protein] + ADP + H(+)</text>
        <dbReference type="Rhea" id="RHEA:46608"/>
        <dbReference type="Rhea" id="RHEA-COMP:11060"/>
        <dbReference type="Rhea" id="RHEA-COMP:11605"/>
        <dbReference type="ChEBI" id="CHEBI:15378"/>
        <dbReference type="ChEBI" id="CHEBI:30013"/>
        <dbReference type="ChEBI" id="CHEBI:30616"/>
        <dbReference type="ChEBI" id="CHEBI:61977"/>
        <dbReference type="ChEBI" id="CHEBI:456216"/>
        <dbReference type="EC" id="2.7.11.1"/>
    </reaction>
</comment>
<dbReference type="InterPro" id="IPR014710">
    <property type="entry name" value="RmlC-like_jellyroll"/>
</dbReference>
<dbReference type="CDD" id="cd00038">
    <property type="entry name" value="CAP_ED"/>
    <property type="match status" value="3"/>
</dbReference>
<dbReference type="InterPro" id="IPR011009">
    <property type="entry name" value="Kinase-like_dom_sf"/>
</dbReference>
<dbReference type="Pfam" id="PF00027">
    <property type="entry name" value="cNMP_binding"/>
    <property type="match status" value="3"/>
</dbReference>
<evidence type="ECO:0000256" key="7">
    <source>
        <dbReference type="ARBA" id="ARBA00022777"/>
    </source>
</evidence>
<feature type="domain" description="Cyclic nucleotide-binding" evidence="17">
    <location>
        <begin position="54"/>
        <end position="155"/>
    </location>
</feature>
<dbReference type="Pfam" id="PF00069">
    <property type="entry name" value="Pkinase"/>
    <property type="match status" value="1"/>
</dbReference>
<dbReference type="InterPro" id="IPR008271">
    <property type="entry name" value="Ser/Thr_kinase_AS"/>
</dbReference>
<evidence type="ECO:0000259" key="16">
    <source>
        <dbReference type="PROSITE" id="PS50011"/>
    </source>
</evidence>
<evidence type="ECO:0000256" key="14">
    <source>
        <dbReference type="PROSITE-ProRule" id="PRU10141"/>
    </source>
</evidence>
<feature type="compositionally biased region" description="Polar residues" evidence="15">
    <location>
        <begin position="33"/>
        <end position="42"/>
    </location>
</feature>
<evidence type="ECO:0000256" key="12">
    <source>
        <dbReference type="ARBA" id="ARBA00047899"/>
    </source>
</evidence>
<evidence type="ECO:0000256" key="11">
    <source>
        <dbReference type="ARBA" id="ARBA00047462"/>
    </source>
</evidence>
<evidence type="ECO:0000256" key="2">
    <source>
        <dbReference type="ARBA" id="ARBA00022527"/>
    </source>
</evidence>
<feature type="domain" description="Cyclic nucleotide-binding" evidence="17">
    <location>
        <begin position="206"/>
        <end position="335"/>
    </location>
</feature>
<keyword evidence="6 14" id="KW-0547">Nucleotide-binding</keyword>
<dbReference type="InterPro" id="IPR018488">
    <property type="entry name" value="cNMP-bd_CS"/>
</dbReference>
<dbReference type="PROSITE" id="PS50011">
    <property type="entry name" value="PROTEIN_KINASE_DOM"/>
    <property type="match status" value="1"/>
</dbReference>
<protein>
    <submittedName>
        <fullName evidence="19">Uncharacterized protein</fullName>
    </submittedName>
</protein>
<feature type="domain" description="AGC-kinase C-terminal" evidence="18">
    <location>
        <begin position="751"/>
        <end position="807"/>
    </location>
</feature>
<gene>
    <name evidence="19" type="ORF">BRAN1462_LOCUS28375</name>
</gene>
<keyword evidence="4" id="KW-0597">Phosphoprotein</keyword>
<dbReference type="InterPro" id="IPR000719">
    <property type="entry name" value="Prot_kinase_dom"/>
</dbReference>
<dbReference type="GO" id="GO:0004692">
    <property type="term" value="F:cGMP-dependent protein kinase activity"/>
    <property type="evidence" value="ECO:0007669"/>
    <property type="project" value="UniProtKB-EC"/>
</dbReference>
<dbReference type="PROSITE" id="PS51285">
    <property type="entry name" value="AGC_KINASE_CTER"/>
    <property type="match status" value="1"/>
</dbReference>
<keyword evidence="5" id="KW-0808">Transferase</keyword>
<evidence type="ECO:0000256" key="15">
    <source>
        <dbReference type="SAM" id="MobiDB-lite"/>
    </source>
</evidence>
<keyword evidence="7" id="KW-0418">Kinase</keyword>
<dbReference type="PROSITE" id="PS00108">
    <property type="entry name" value="PROTEIN_KINASE_ST"/>
    <property type="match status" value="1"/>
</dbReference>
<dbReference type="AlphaFoldDB" id="A0A7S2P163"/>
<dbReference type="GO" id="GO:0030553">
    <property type="term" value="F:cGMP binding"/>
    <property type="evidence" value="ECO:0007669"/>
    <property type="project" value="UniProtKB-KW"/>
</dbReference>
<dbReference type="PROSITE" id="PS00107">
    <property type="entry name" value="PROTEIN_KINASE_ATP"/>
    <property type="match status" value="1"/>
</dbReference>
<feature type="binding site" evidence="14">
    <location>
        <position position="531"/>
    </location>
    <ligand>
        <name>ATP</name>
        <dbReference type="ChEBI" id="CHEBI:30616"/>
    </ligand>
</feature>
<dbReference type="FunFam" id="1.10.510.10:FF:000024">
    <property type="entry name" value="Probable serine/threonine-protein kinase cot-1"/>
    <property type="match status" value="1"/>
</dbReference>
<feature type="compositionally biased region" description="Basic and acidic residues" evidence="15">
    <location>
        <begin position="9"/>
        <end position="32"/>
    </location>
</feature>
<comment type="catalytic activity">
    <reaction evidence="11">
        <text>L-seryl-[protein] + ATP = O-phospho-L-seryl-[protein] + ADP + H(+)</text>
        <dbReference type="Rhea" id="RHEA:17989"/>
        <dbReference type="Rhea" id="RHEA-COMP:9863"/>
        <dbReference type="Rhea" id="RHEA-COMP:11604"/>
        <dbReference type="ChEBI" id="CHEBI:15378"/>
        <dbReference type="ChEBI" id="CHEBI:29999"/>
        <dbReference type="ChEBI" id="CHEBI:30616"/>
        <dbReference type="ChEBI" id="CHEBI:83421"/>
        <dbReference type="ChEBI" id="CHEBI:456216"/>
        <dbReference type="EC" id="2.7.11.12"/>
    </reaction>
</comment>
<sequence length="807" mass="89261">MGCGNSSSKYDEKPNAGDGGKQDAVKQQKNDRSQAASENNEYTARMEFLGKVPLFKRLPQDNMPLLASKCTMCKFTPGQEIIKQGDEGEEFFVIRSGEAKVLISEDGDEKHVATLKAGDYFGEQSLVRNETRTATIQAQSALAAFKITQTDFRDLGLHEKLLFTNRRAVGVAKGKEGVESKAPDPKTAEDYDFIKKAIRSNANLTSIVKLEDGIIKALADEMWKESVPAGKEIITEGDLEADYFYVVQEGQFTIFQSEEGEDNQGQDAVKSKPICTMGPGGSFGELALLYFVPRAATVKADTASVVWVGTRDVFKKNLMKVTAAKVAEYVRYLDGVAVLTPLLAEEKTHLAKALVEMHFTKGEIVLQQGEPGSTFFILYDGTVKIFKDGVEVKTLEASVARGTAQYFGEGALLTNESRAATVQVTSESAKTLVLDRDSFNALLGPLQDIIEKSSKAKANGEVRKSFAGAGPGRAAPPIIEDEKKREKILRKDLSRIGLLGCGGFGTVELYEHRSTKDTYAMKGLSKGYIVKTNMQESVMNEKNILMMTNSDFVIKLYETYNGSQTLYFLLEPALGGELYATYNRKAFHGSEKHAKYYIAGTIFAFEHLHERRIIYRDLKPENLLLTHRGHIKLTDMGLAKFVIGKTYTTCGTPDYFAPELITSMGHTNAVDWWTLGILTFELMSGHPPFESAYPMQIYAKVTKGIAKIPFPPKCQGNVGDLIRSLLKAEPSERLPMRPGGAQNLKSHKWFDNFDWVKMKALQLDPPFSPVVKSKKDLANFSARKEDMPKALEYNDPGTGWDKGFATA</sequence>
<dbReference type="Gene3D" id="2.60.120.10">
    <property type="entry name" value="Jelly Rolls"/>
    <property type="match status" value="3"/>
</dbReference>
<dbReference type="PRINTS" id="PR00103">
    <property type="entry name" value="CAMPKINASE"/>
</dbReference>
<evidence type="ECO:0000259" key="18">
    <source>
        <dbReference type="PROSITE" id="PS51285"/>
    </source>
</evidence>
<dbReference type="PANTHER" id="PTHR24353">
    <property type="entry name" value="CYCLIC NUCLEOTIDE-DEPENDENT PROTEIN KINASE"/>
    <property type="match status" value="1"/>
</dbReference>
<dbReference type="Gene3D" id="3.30.200.20">
    <property type="entry name" value="Phosphorylase Kinase, domain 1"/>
    <property type="match status" value="1"/>
</dbReference>
<keyword evidence="8 14" id="KW-0067">ATP-binding</keyword>
<comment type="catalytic activity">
    <reaction evidence="10">
        <text>L-threonyl-[protein] + ATP = O-phospho-L-threonyl-[protein] + ADP + H(+)</text>
        <dbReference type="Rhea" id="RHEA:46608"/>
        <dbReference type="Rhea" id="RHEA-COMP:11060"/>
        <dbReference type="Rhea" id="RHEA-COMP:11605"/>
        <dbReference type="ChEBI" id="CHEBI:15378"/>
        <dbReference type="ChEBI" id="CHEBI:30013"/>
        <dbReference type="ChEBI" id="CHEBI:30616"/>
        <dbReference type="ChEBI" id="CHEBI:61977"/>
        <dbReference type="ChEBI" id="CHEBI:456216"/>
        <dbReference type="EC" id="2.7.11.12"/>
    </reaction>
</comment>
<dbReference type="PROSITE" id="PS50042">
    <property type="entry name" value="CNMP_BINDING_3"/>
    <property type="match status" value="3"/>
</dbReference>
<proteinExistence type="inferred from homology"/>
<evidence type="ECO:0000256" key="8">
    <source>
        <dbReference type="ARBA" id="ARBA00022840"/>
    </source>
</evidence>
<dbReference type="SUPFAM" id="SSF56112">
    <property type="entry name" value="Protein kinase-like (PK-like)"/>
    <property type="match status" value="1"/>
</dbReference>
<evidence type="ECO:0000313" key="19">
    <source>
        <dbReference type="EMBL" id="CAD9571112.1"/>
    </source>
</evidence>
<comment type="similarity">
    <text evidence="1">Belongs to the protein kinase superfamily. AGC Ser/Thr protein kinase family. cGMP subfamily.</text>
</comment>
<comment type="catalytic activity">
    <reaction evidence="13">
        <text>L-seryl-[protein] + ATP = O-phospho-L-seryl-[protein] + ADP + H(+)</text>
        <dbReference type="Rhea" id="RHEA:17989"/>
        <dbReference type="Rhea" id="RHEA-COMP:9863"/>
        <dbReference type="Rhea" id="RHEA-COMP:11604"/>
        <dbReference type="ChEBI" id="CHEBI:15378"/>
        <dbReference type="ChEBI" id="CHEBI:29999"/>
        <dbReference type="ChEBI" id="CHEBI:30616"/>
        <dbReference type="ChEBI" id="CHEBI:83421"/>
        <dbReference type="ChEBI" id="CHEBI:456216"/>
        <dbReference type="EC" id="2.7.11.1"/>
    </reaction>
</comment>
<reference evidence="19" key="1">
    <citation type="submission" date="2021-01" db="EMBL/GenBank/DDBJ databases">
        <authorList>
            <person name="Corre E."/>
            <person name="Pelletier E."/>
            <person name="Niang G."/>
            <person name="Scheremetjew M."/>
            <person name="Finn R."/>
            <person name="Kale V."/>
            <person name="Holt S."/>
            <person name="Cochrane G."/>
            <person name="Meng A."/>
            <person name="Brown T."/>
            <person name="Cohen L."/>
        </authorList>
    </citation>
    <scope>NUCLEOTIDE SEQUENCE</scope>
    <source>
        <strain evidence="19">RCC3387</strain>
    </source>
</reference>
<evidence type="ECO:0000256" key="10">
    <source>
        <dbReference type="ARBA" id="ARBA00047298"/>
    </source>
</evidence>
<dbReference type="InterPro" id="IPR000595">
    <property type="entry name" value="cNMP-bd_dom"/>
</dbReference>
<feature type="domain" description="Cyclic nucleotide-binding" evidence="17">
    <location>
        <begin position="338"/>
        <end position="452"/>
    </location>
</feature>
<keyword evidence="2" id="KW-0723">Serine/threonine-protein kinase</keyword>
<evidence type="ECO:0000256" key="4">
    <source>
        <dbReference type="ARBA" id="ARBA00022553"/>
    </source>
</evidence>
<accession>A0A7S2P163</accession>
<keyword evidence="9" id="KW-0142">cGMP-binding</keyword>
<evidence type="ECO:0000256" key="13">
    <source>
        <dbReference type="ARBA" id="ARBA00048679"/>
    </source>
</evidence>
<keyword evidence="3" id="KW-0140">cGMP</keyword>
<dbReference type="PROSITE" id="PS00889">
    <property type="entry name" value="CNMP_BINDING_2"/>
    <property type="match status" value="3"/>
</dbReference>
<feature type="domain" description="Protein kinase" evidence="16">
    <location>
        <begin position="493"/>
        <end position="750"/>
    </location>
</feature>
<dbReference type="SMART" id="SM00100">
    <property type="entry name" value="cNMP"/>
    <property type="match status" value="3"/>
</dbReference>
<organism evidence="19">
    <name type="scientific">Zooxanthella nutricula</name>
    <dbReference type="NCBI Taxonomy" id="1333877"/>
    <lineage>
        <taxon>Eukaryota</taxon>
        <taxon>Sar</taxon>
        <taxon>Alveolata</taxon>
        <taxon>Dinophyceae</taxon>
        <taxon>Peridiniales</taxon>
        <taxon>Peridiniales incertae sedis</taxon>
        <taxon>Zooxanthella</taxon>
    </lineage>
</organism>
<dbReference type="InterPro" id="IPR017441">
    <property type="entry name" value="Protein_kinase_ATP_BS"/>
</dbReference>
<evidence type="ECO:0000256" key="9">
    <source>
        <dbReference type="ARBA" id="ARBA00022992"/>
    </source>
</evidence>